<proteinExistence type="predicted"/>
<dbReference type="PANTHER" id="PTHR36698:SF2">
    <property type="entry name" value="MCE_MLAD DOMAIN-CONTAINING PROTEIN"/>
    <property type="match status" value="1"/>
</dbReference>
<accession>A0A0F9YAB3</accession>
<evidence type="ECO:0000259" key="2">
    <source>
        <dbReference type="Pfam" id="PF02470"/>
    </source>
</evidence>
<name>A0A0F9YAB3_9ZZZZ</name>
<dbReference type="PANTHER" id="PTHR36698">
    <property type="entry name" value="BLL5892 PROTEIN"/>
    <property type="match status" value="1"/>
</dbReference>
<gene>
    <name evidence="3" type="ORF">LCGC14_0040710</name>
</gene>
<evidence type="ECO:0000256" key="1">
    <source>
        <dbReference type="SAM" id="Phobius"/>
    </source>
</evidence>
<keyword evidence="1" id="KW-0472">Membrane</keyword>
<organism evidence="3">
    <name type="scientific">marine sediment metagenome</name>
    <dbReference type="NCBI Taxonomy" id="412755"/>
    <lineage>
        <taxon>unclassified sequences</taxon>
        <taxon>metagenomes</taxon>
        <taxon>ecological metagenomes</taxon>
    </lineage>
</organism>
<reference evidence="3" key="1">
    <citation type="journal article" date="2015" name="Nature">
        <title>Complex archaea that bridge the gap between prokaryotes and eukaryotes.</title>
        <authorList>
            <person name="Spang A."/>
            <person name="Saw J.H."/>
            <person name="Jorgensen S.L."/>
            <person name="Zaremba-Niedzwiedzka K."/>
            <person name="Martijn J."/>
            <person name="Lind A.E."/>
            <person name="van Eijk R."/>
            <person name="Schleper C."/>
            <person name="Guy L."/>
            <person name="Ettema T.J."/>
        </authorList>
    </citation>
    <scope>NUCLEOTIDE SEQUENCE</scope>
</reference>
<feature type="transmembrane region" description="Helical" evidence="1">
    <location>
        <begin position="7"/>
        <end position="29"/>
    </location>
</feature>
<sequence length="305" mass="32923">METRAHHILIGLFTLTGGAAILLFILWMVNFGVDRNYQTYDIVFREAVSGLNVGSAVQYNGIGVGQVESLTLDPNDPRQVWARVSVASSTPIKSDTQARLTLLNITGASGIELSQGTPDSPLMGTDQAGVPVIIAEPSSLARLRGDSEELILSVTTLLDSANRLLSEENSAYITRVLDNLDTVTTALAQEQDTLREGLQSLITAGQDVSGLIARFDQQTSDYAEPLLSSAVQTMNNIEQMSMRLDTLLSENSQALTTGMQSLNELDPAIRELRDTMSSFSAIADRLEADPSGFLLGGDNIREFTP</sequence>
<feature type="domain" description="Mce/MlaD" evidence="2">
    <location>
        <begin position="38"/>
        <end position="116"/>
    </location>
</feature>
<evidence type="ECO:0000313" key="3">
    <source>
        <dbReference type="EMBL" id="KKO08952.1"/>
    </source>
</evidence>
<dbReference type="Pfam" id="PF02470">
    <property type="entry name" value="MlaD"/>
    <property type="match status" value="1"/>
</dbReference>
<keyword evidence="1" id="KW-1133">Transmembrane helix</keyword>
<keyword evidence="1" id="KW-0812">Transmembrane</keyword>
<protein>
    <recommendedName>
        <fullName evidence="2">Mce/MlaD domain-containing protein</fullName>
    </recommendedName>
</protein>
<dbReference type="InterPro" id="IPR003399">
    <property type="entry name" value="Mce/MlaD"/>
</dbReference>
<comment type="caution">
    <text evidence="3">The sequence shown here is derived from an EMBL/GenBank/DDBJ whole genome shotgun (WGS) entry which is preliminary data.</text>
</comment>
<dbReference type="AlphaFoldDB" id="A0A0F9YAB3"/>
<dbReference type="EMBL" id="LAZR01000008">
    <property type="protein sequence ID" value="KKO08952.1"/>
    <property type="molecule type" value="Genomic_DNA"/>
</dbReference>